<gene>
    <name evidence="1" type="ORF">B0H17DRAFT_934706</name>
</gene>
<proteinExistence type="predicted"/>
<sequence length="475" mass="52638">MCTVRCTALDIAGLPVVMSAGFIIDARLDAKILEQTLWKIVESKFPRAGARLARRNEVFEFQIPSIFDANTPPIAFTVDEYPEPYRSATRPELPMHLPDSSKATQPSIHSLPELDVYLKSSKCPTSLDGFLVPNTPVVHVHVAAFDDLTFIGFTAAHVAMDALGARTLLHAWTRLLSGDAIDTIPGMDWDATPFEAFNAGPTAVTPPRGWFEPERPSWLLRTARSLMRILWDPMDATRPKEAEQATRLVRMPKVFLEDSKREINDTLKRQGSGEWVGSSDVLTAWWFKTIYGPRSIGNSDATPVHIHLTVNVRDYRIFPGSSSLATPYINNAFLTIPVPPIPASAFRADSLADLALCIRRAITKYNADLDGIDADLRWRCANPLKPLLPCPRGGQFAIQANWRKAHFEALDFSGACGRNAPVIFVLEETTVMGKRMPVHGSGVVLMEDEDAVWMSQGGGVKDWENIRRSGDVTFS</sequence>
<comment type="caution">
    <text evidence="1">The sequence shown here is derived from an EMBL/GenBank/DDBJ whole genome shotgun (WGS) entry which is preliminary data.</text>
</comment>
<dbReference type="EMBL" id="JARKIE010000056">
    <property type="protein sequence ID" value="KAJ7691784.1"/>
    <property type="molecule type" value="Genomic_DNA"/>
</dbReference>
<evidence type="ECO:0000313" key="1">
    <source>
        <dbReference type="EMBL" id="KAJ7691784.1"/>
    </source>
</evidence>
<accession>A0AAD7GJB0</accession>
<dbReference type="Gene3D" id="3.30.559.10">
    <property type="entry name" value="Chloramphenicol acetyltransferase-like domain"/>
    <property type="match status" value="2"/>
</dbReference>
<dbReference type="Proteomes" id="UP001221757">
    <property type="component" value="Unassembled WGS sequence"/>
</dbReference>
<organism evidence="1 2">
    <name type="scientific">Mycena rosella</name>
    <name type="common">Pink bonnet</name>
    <name type="synonym">Agaricus rosellus</name>
    <dbReference type="NCBI Taxonomy" id="1033263"/>
    <lineage>
        <taxon>Eukaryota</taxon>
        <taxon>Fungi</taxon>
        <taxon>Dikarya</taxon>
        <taxon>Basidiomycota</taxon>
        <taxon>Agaricomycotina</taxon>
        <taxon>Agaricomycetes</taxon>
        <taxon>Agaricomycetidae</taxon>
        <taxon>Agaricales</taxon>
        <taxon>Marasmiineae</taxon>
        <taxon>Mycenaceae</taxon>
        <taxon>Mycena</taxon>
    </lineage>
</organism>
<evidence type="ECO:0000313" key="2">
    <source>
        <dbReference type="Proteomes" id="UP001221757"/>
    </source>
</evidence>
<dbReference type="AlphaFoldDB" id="A0AAD7GJB0"/>
<keyword evidence="2" id="KW-1185">Reference proteome</keyword>
<reference evidence="1" key="1">
    <citation type="submission" date="2023-03" db="EMBL/GenBank/DDBJ databases">
        <title>Massive genome expansion in bonnet fungi (Mycena s.s.) driven by repeated elements and novel gene families across ecological guilds.</title>
        <authorList>
            <consortium name="Lawrence Berkeley National Laboratory"/>
            <person name="Harder C.B."/>
            <person name="Miyauchi S."/>
            <person name="Viragh M."/>
            <person name="Kuo A."/>
            <person name="Thoen E."/>
            <person name="Andreopoulos B."/>
            <person name="Lu D."/>
            <person name="Skrede I."/>
            <person name="Drula E."/>
            <person name="Henrissat B."/>
            <person name="Morin E."/>
            <person name="Kohler A."/>
            <person name="Barry K."/>
            <person name="LaButti K."/>
            <person name="Morin E."/>
            <person name="Salamov A."/>
            <person name="Lipzen A."/>
            <person name="Mereny Z."/>
            <person name="Hegedus B."/>
            <person name="Baldrian P."/>
            <person name="Stursova M."/>
            <person name="Weitz H."/>
            <person name="Taylor A."/>
            <person name="Grigoriev I.V."/>
            <person name="Nagy L.G."/>
            <person name="Martin F."/>
            <person name="Kauserud H."/>
        </authorList>
    </citation>
    <scope>NUCLEOTIDE SEQUENCE</scope>
    <source>
        <strain evidence="1">CBHHK067</strain>
    </source>
</reference>
<name>A0AAD7GJB0_MYCRO</name>
<dbReference type="InterPro" id="IPR023213">
    <property type="entry name" value="CAT-like_dom_sf"/>
</dbReference>
<protein>
    <submittedName>
        <fullName evidence="1">Uncharacterized protein</fullName>
    </submittedName>
</protein>